<dbReference type="SMART" id="SM00342">
    <property type="entry name" value="HTH_ARAC"/>
    <property type="match status" value="1"/>
</dbReference>
<dbReference type="InterPro" id="IPR009057">
    <property type="entry name" value="Homeodomain-like_sf"/>
</dbReference>
<proteinExistence type="predicted"/>
<dbReference type="PANTHER" id="PTHR46796:SF6">
    <property type="entry name" value="ARAC SUBFAMILY"/>
    <property type="match status" value="1"/>
</dbReference>
<feature type="domain" description="HTH araC/xylS-type" evidence="4">
    <location>
        <begin position="215"/>
        <end position="303"/>
    </location>
</feature>
<dbReference type="InterPro" id="IPR018060">
    <property type="entry name" value="HTH_AraC"/>
</dbReference>
<keyword evidence="3" id="KW-0804">Transcription</keyword>
<dbReference type="Proteomes" id="UP001485459">
    <property type="component" value="Chromosome"/>
</dbReference>
<evidence type="ECO:0000313" key="6">
    <source>
        <dbReference type="Proteomes" id="UP001485459"/>
    </source>
</evidence>
<dbReference type="PANTHER" id="PTHR46796">
    <property type="entry name" value="HTH-TYPE TRANSCRIPTIONAL ACTIVATOR RHAS-RELATED"/>
    <property type="match status" value="1"/>
</dbReference>
<dbReference type="RefSeq" id="WP_341836842.1">
    <property type="nucleotide sequence ID" value="NZ_CP149822.1"/>
</dbReference>
<evidence type="ECO:0000259" key="4">
    <source>
        <dbReference type="PROSITE" id="PS01124"/>
    </source>
</evidence>
<name>A0ABZ2YRB2_9BACT</name>
<sequence>MPGSQNVIVKLEHTADLKEEFPPYIQPHIIAGATVSYRFTEDHLLISQSFFDEPIDCCIVEVVTGQRAEMQLRAFESTVFQLAMLKGSVGFRSNDFQNLELKAGEFCFLQYNSGIHHVTLNGQGAALLIMRVHPSLKRTLFSAHFNWQCTPIWPLGPEQYKRWEELKLNVLLGGIWEVKRRMIFLDFLLCCWTMLGLPQGEKNDLVVETGCKDMARVKAYIKENFDQRLTEMEIATHFKLSVSQLRRRYMSAHGLSPSAYLREVRRNHAGNLICNSKMSLQDVAWASGYDSIMGLSRMLHKSR</sequence>
<dbReference type="PROSITE" id="PS01124">
    <property type="entry name" value="HTH_ARAC_FAMILY_2"/>
    <property type="match status" value="1"/>
</dbReference>
<keyword evidence="1" id="KW-0805">Transcription regulation</keyword>
<evidence type="ECO:0000256" key="2">
    <source>
        <dbReference type="ARBA" id="ARBA00023125"/>
    </source>
</evidence>
<evidence type="ECO:0000256" key="3">
    <source>
        <dbReference type="ARBA" id="ARBA00023163"/>
    </source>
</evidence>
<keyword evidence="6" id="KW-1185">Reference proteome</keyword>
<accession>A0ABZ2YRB2</accession>
<protein>
    <submittedName>
        <fullName evidence="5">AraC family transcriptional regulator</fullName>
    </submittedName>
</protein>
<keyword evidence="2" id="KW-0238">DNA-binding</keyword>
<dbReference type="SUPFAM" id="SSF46689">
    <property type="entry name" value="Homeodomain-like"/>
    <property type="match status" value="1"/>
</dbReference>
<evidence type="ECO:0000313" key="5">
    <source>
        <dbReference type="EMBL" id="WZN41999.1"/>
    </source>
</evidence>
<organism evidence="5 6">
    <name type="scientific">Chitinophaga pollutisoli</name>
    <dbReference type="NCBI Taxonomy" id="3133966"/>
    <lineage>
        <taxon>Bacteria</taxon>
        <taxon>Pseudomonadati</taxon>
        <taxon>Bacteroidota</taxon>
        <taxon>Chitinophagia</taxon>
        <taxon>Chitinophagales</taxon>
        <taxon>Chitinophagaceae</taxon>
        <taxon>Chitinophaga</taxon>
    </lineage>
</organism>
<dbReference type="InterPro" id="IPR050204">
    <property type="entry name" value="AraC_XylS_family_regulators"/>
</dbReference>
<reference evidence="6" key="1">
    <citation type="submission" date="2024-03" db="EMBL/GenBank/DDBJ databases">
        <title>Chitinophaga horti sp. nov., isolated from garden soil.</title>
        <authorList>
            <person name="Lee D.S."/>
            <person name="Han D.M."/>
            <person name="Baek J.H."/>
            <person name="Choi D.G."/>
            <person name="Jeon J.H."/>
            <person name="Jeon C.O."/>
        </authorList>
    </citation>
    <scope>NUCLEOTIDE SEQUENCE [LARGE SCALE GENOMIC DNA]</scope>
    <source>
        <strain evidence="6">GPA1</strain>
    </source>
</reference>
<dbReference type="Pfam" id="PF12833">
    <property type="entry name" value="HTH_18"/>
    <property type="match status" value="1"/>
</dbReference>
<dbReference type="EMBL" id="CP149822">
    <property type="protein sequence ID" value="WZN41999.1"/>
    <property type="molecule type" value="Genomic_DNA"/>
</dbReference>
<evidence type="ECO:0000256" key="1">
    <source>
        <dbReference type="ARBA" id="ARBA00023015"/>
    </source>
</evidence>
<dbReference type="Gene3D" id="1.10.10.60">
    <property type="entry name" value="Homeodomain-like"/>
    <property type="match status" value="1"/>
</dbReference>
<gene>
    <name evidence="5" type="ORF">WJU16_02980</name>
</gene>